<comment type="caution">
    <text evidence="1">The sequence shown here is derived from an EMBL/GenBank/DDBJ whole genome shotgun (WGS) entry which is preliminary data.</text>
</comment>
<name>A0A4Y2IAJ3_ARAVE</name>
<protein>
    <submittedName>
        <fullName evidence="1">Uncharacterized protein</fullName>
    </submittedName>
</protein>
<gene>
    <name evidence="1" type="ORF">AVEN_54854_1</name>
</gene>
<proteinExistence type="predicted"/>
<dbReference type="Proteomes" id="UP000499080">
    <property type="component" value="Unassembled WGS sequence"/>
</dbReference>
<sequence length="88" mass="10052">MVIEAFVSSVNQFIETGIEETRFQVTSPFDDGFLNFGDLQHAYSMVRRDKSNLVRDPGYREMFQCLCGGRARQFCTLVFVKGNRVSTS</sequence>
<organism evidence="1 2">
    <name type="scientific">Araneus ventricosus</name>
    <name type="common">Orbweaver spider</name>
    <name type="synonym">Epeira ventricosa</name>
    <dbReference type="NCBI Taxonomy" id="182803"/>
    <lineage>
        <taxon>Eukaryota</taxon>
        <taxon>Metazoa</taxon>
        <taxon>Ecdysozoa</taxon>
        <taxon>Arthropoda</taxon>
        <taxon>Chelicerata</taxon>
        <taxon>Arachnida</taxon>
        <taxon>Araneae</taxon>
        <taxon>Araneomorphae</taxon>
        <taxon>Entelegynae</taxon>
        <taxon>Araneoidea</taxon>
        <taxon>Araneidae</taxon>
        <taxon>Araneus</taxon>
    </lineage>
</organism>
<keyword evidence="2" id="KW-1185">Reference proteome</keyword>
<dbReference type="EMBL" id="BGPR01002508">
    <property type="protein sequence ID" value="GBM74645.1"/>
    <property type="molecule type" value="Genomic_DNA"/>
</dbReference>
<dbReference type="AlphaFoldDB" id="A0A4Y2IAJ3"/>
<accession>A0A4Y2IAJ3</accession>
<evidence type="ECO:0000313" key="2">
    <source>
        <dbReference type="Proteomes" id="UP000499080"/>
    </source>
</evidence>
<reference evidence="1 2" key="1">
    <citation type="journal article" date="2019" name="Sci. Rep.">
        <title>Orb-weaving spider Araneus ventricosus genome elucidates the spidroin gene catalogue.</title>
        <authorList>
            <person name="Kono N."/>
            <person name="Nakamura H."/>
            <person name="Ohtoshi R."/>
            <person name="Moran D.A.P."/>
            <person name="Shinohara A."/>
            <person name="Yoshida Y."/>
            <person name="Fujiwara M."/>
            <person name="Mori M."/>
            <person name="Tomita M."/>
            <person name="Arakawa K."/>
        </authorList>
    </citation>
    <scope>NUCLEOTIDE SEQUENCE [LARGE SCALE GENOMIC DNA]</scope>
</reference>
<evidence type="ECO:0000313" key="1">
    <source>
        <dbReference type="EMBL" id="GBM74645.1"/>
    </source>
</evidence>